<evidence type="ECO:0000313" key="3">
    <source>
        <dbReference type="EMBL" id="TBL77834.1"/>
    </source>
</evidence>
<dbReference type="SUPFAM" id="SSF51695">
    <property type="entry name" value="PLC-like phosphodiesterases"/>
    <property type="match status" value="1"/>
</dbReference>
<feature type="signal peptide" evidence="1">
    <location>
        <begin position="1"/>
        <end position="30"/>
    </location>
</feature>
<dbReference type="EMBL" id="SIRE01000011">
    <property type="protein sequence ID" value="TBL77834.1"/>
    <property type="molecule type" value="Genomic_DNA"/>
</dbReference>
<dbReference type="PANTHER" id="PTHR46320">
    <property type="entry name" value="GLYCEROPHOSPHODIESTER PHOSPHODIESTERASE 1"/>
    <property type="match status" value="1"/>
</dbReference>
<evidence type="ECO:0000259" key="2">
    <source>
        <dbReference type="PROSITE" id="PS51704"/>
    </source>
</evidence>
<dbReference type="GO" id="GO:0006580">
    <property type="term" value="P:ethanolamine metabolic process"/>
    <property type="evidence" value="ECO:0007669"/>
    <property type="project" value="TreeGrafter"/>
</dbReference>
<protein>
    <recommendedName>
        <fullName evidence="2">GP-PDE domain-containing protein</fullName>
    </recommendedName>
</protein>
<dbReference type="SMART" id="SM00458">
    <property type="entry name" value="RICIN"/>
    <property type="match status" value="2"/>
</dbReference>
<comment type="caution">
    <text evidence="3">The sequence shown here is derived from an EMBL/GenBank/DDBJ whole genome shotgun (WGS) entry which is preliminary data.</text>
</comment>
<accession>A0A4Q9DP04</accession>
<dbReference type="OrthoDB" id="9809583at2"/>
<dbReference type="GO" id="GO:0070291">
    <property type="term" value="P:N-acylethanolamine metabolic process"/>
    <property type="evidence" value="ECO:0007669"/>
    <property type="project" value="TreeGrafter"/>
</dbReference>
<dbReference type="PANTHER" id="PTHR46320:SF1">
    <property type="entry name" value="GLYCEROPHOSPHODIESTER PHOSPHODIESTERASE 1"/>
    <property type="match status" value="1"/>
</dbReference>
<reference evidence="3 4" key="1">
    <citation type="submission" date="2019-02" db="EMBL/GenBank/DDBJ databases">
        <title>Paenibacillus sp. nov., isolated from surface-sterilized tissue of Thalictrum simplex L.</title>
        <authorList>
            <person name="Tuo L."/>
        </authorList>
    </citation>
    <scope>NUCLEOTIDE SEQUENCE [LARGE SCALE GENOMIC DNA]</scope>
    <source>
        <strain evidence="3 4">N2SHLJ1</strain>
    </source>
</reference>
<dbReference type="AlphaFoldDB" id="A0A4Q9DP04"/>
<keyword evidence="4" id="KW-1185">Reference proteome</keyword>
<evidence type="ECO:0000256" key="1">
    <source>
        <dbReference type="SAM" id="SignalP"/>
    </source>
</evidence>
<dbReference type="CDD" id="cd00161">
    <property type="entry name" value="beta-trefoil_Ricin-like"/>
    <property type="match status" value="2"/>
</dbReference>
<sequence>MTVKRRNGFKQAFFVLLPLSIVLASYPLEAGLQLGTVHAEGQAVSVTENTYTTGNEADVSTNVYGQLLTGDVQTASMAPPVCKPYGPSDGYQYDPKLLMQKMGSPRVATSSTPSQFRAPTVGPFLSAHRGAWGTDPGLPKPAAENSKTAIDNAASLKFEIVELDVKLTKDDRLVLMHDYTLGRTTDHAQSDGHWDTFRAITPAGVGKVTSGNPPLITNWNSLDPYNPLIKSRDQSEIIQSHLQIFDKLAHDSLGYMNGAEALGNWRSTQDPVMSLGETLSYIGERYPGMTVVLDLRHLDEVKRAMNVIDLVSDCQGTPARNWVILKPFANVYPDGWSGGSKSVLGSHDSRALNYKWIPVVSNRLVPPTPAGAPSEIPSSPGPDPSQISMTAKQYLLNWHTGYPDNVVTFENGYTGNPTSPLKEAYDWAQTFTTNMQSWRSPDINVAMPVPYNGDTIIGFNWKDDGMGAYPVLKNGYREYEQARETAGILTVEDAPTVLKMEVLTRTATTMSISKLIDPAKVRTDLEYRLINWKSLKALDLNNNDMNNGTMTNGMKTNIWNDNFKETEIWRFLPNGDGTYALLNSYSGKALEPENGGTSDGTKAQINTLNYQTGQKWKLESRWNGTYIISHADSGKVLGTEAGGTANGTKVEISSDIARDIQRWYLVPVGAYNLQDQNSKRVVDVFYGLTADGTPIQIYDNNNGDNQKWRFQNNGDGTYTMVNSYSGKALGIYGDVTFTSPVDLYTNTNSPGQKWKLMYNREDETYTFINPNSGMELNVYGDYTTNGTPLIIFPKRGSYYSSNEKFKIGDWGAYRAVAQLPAIPEFADTPSLALTQIPGYGEPFLGEEGGFRRKNQMWKKLPVDYANQKAFMLFHPKSGLAVGYPSSQYNTVHSGSMKTANFFKLSGTSMVDVSSGTMMIMGSNLDRFAIYLTYSPTNLPVQWNFKPIFRELDAY</sequence>
<dbReference type="PROSITE" id="PS50231">
    <property type="entry name" value="RICIN_B_LECTIN"/>
    <property type="match status" value="2"/>
</dbReference>
<dbReference type="InterPro" id="IPR035992">
    <property type="entry name" value="Ricin_B-like_lectins"/>
</dbReference>
<evidence type="ECO:0000313" key="4">
    <source>
        <dbReference type="Proteomes" id="UP000293142"/>
    </source>
</evidence>
<organism evidence="3 4">
    <name type="scientific">Paenibacillus thalictri</name>
    <dbReference type="NCBI Taxonomy" id="2527873"/>
    <lineage>
        <taxon>Bacteria</taxon>
        <taxon>Bacillati</taxon>
        <taxon>Bacillota</taxon>
        <taxon>Bacilli</taxon>
        <taxon>Bacillales</taxon>
        <taxon>Paenibacillaceae</taxon>
        <taxon>Paenibacillus</taxon>
    </lineage>
</organism>
<feature type="domain" description="GP-PDE" evidence="2">
    <location>
        <begin position="123"/>
        <end position="297"/>
    </location>
</feature>
<dbReference type="GO" id="GO:0006644">
    <property type="term" value="P:phospholipid metabolic process"/>
    <property type="evidence" value="ECO:0007669"/>
    <property type="project" value="TreeGrafter"/>
</dbReference>
<dbReference type="PROSITE" id="PS51704">
    <property type="entry name" value="GP_PDE"/>
    <property type="match status" value="1"/>
</dbReference>
<dbReference type="InterPro" id="IPR000772">
    <property type="entry name" value="Ricin_B_lectin"/>
</dbReference>
<dbReference type="Pfam" id="PF14200">
    <property type="entry name" value="RicinB_lectin_2"/>
    <property type="match status" value="3"/>
</dbReference>
<name>A0A4Q9DP04_9BACL</name>
<dbReference type="Pfam" id="PF03009">
    <property type="entry name" value="GDPD"/>
    <property type="match status" value="1"/>
</dbReference>
<dbReference type="SUPFAM" id="SSF50370">
    <property type="entry name" value="Ricin B-like lectins"/>
    <property type="match status" value="2"/>
</dbReference>
<gene>
    <name evidence="3" type="ORF">EYB31_16995</name>
</gene>
<dbReference type="GO" id="GO:0005886">
    <property type="term" value="C:plasma membrane"/>
    <property type="evidence" value="ECO:0007669"/>
    <property type="project" value="TreeGrafter"/>
</dbReference>
<dbReference type="Proteomes" id="UP000293142">
    <property type="component" value="Unassembled WGS sequence"/>
</dbReference>
<proteinExistence type="predicted"/>
<feature type="chain" id="PRO_5038598610" description="GP-PDE domain-containing protein" evidence="1">
    <location>
        <begin position="31"/>
        <end position="954"/>
    </location>
</feature>
<dbReference type="InterPro" id="IPR030395">
    <property type="entry name" value="GP_PDE_dom"/>
</dbReference>
<dbReference type="Gene3D" id="3.20.20.190">
    <property type="entry name" value="Phosphatidylinositol (PI) phosphodiesterase"/>
    <property type="match status" value="1"/>
</dbReference>
<keyword evidence="1" id="KW-0732">Signal</keyword>
<dbReference type="GO" id="GO:0008889">
    <property type="term" value="F:glycerophosphodiester phosphodiesterase activity"/>
    <property type="evidence" value="ECO:0007669"/>
    <property type="project" value="TreeGrafter"/>
</dbReference>
<dbReference type="Gene3D" id="2.80.10.50">
    <property type="match status" value="2"/>
</dbReference>
<dbReference type="InterPro" id="IPR017946">
    <property type="entry name" value="PLC-like_Pdiesterase_TIM-brl"/>
</dbReference>